<feature type="region of interest" description="Disordered" evidence="1">
    <location>
        <begin position="232"/>
        <end position="254"/>
    </location>
</feature>
<dbReference type="Proteomes" id="UP001626628">
    <property type="component" value="Chromosome"/>
</dbReference>
<dbReference type="RefSeq" id="WP_407286851.1">
    <property type="nucleotide sequence ID" value="NZ_CP147982.1"/>
</dbReference>
<name>A0ABZ2QMK1_9ACTN</name>
<dbReference type="EMBL" id="CP147982">
    <property type="protein sequence ID" value="WXK77690.1"/>
    <property type="molecule type" value="Genomic_DNA"/>
</dbReference>
<accession>A0ABZ2QMK1</accession>
<proteinExistence type="predicted"/>
<feature type="compositionally biased region" description="Low complexity" evidence="1">
    <location>
        <begin position="232"/>
        <end position="244"/>
    </location>
</feature>
<reference evidence="2 3" key="1">
    <citation type="submission" date="2024-03" db="EMBL/GenBank/DDBJ databases">
        <title>The complete genome of Streptomyces sirii sp.nov.</title>
        <authorList>
            <person name="Zakalyukina Y.V."/>
            <person name="Belik A.R."/>
            <person name="Biryukov M.V."/>
            <person name="Baturina O.A."/>
            <person name="Kabilov M.R."/>
        </authorList>
    </citation>
    <scope>NUCLEOTIDE SEQUENCE [LARGE SCALE GENOMIC DNA]</scope>
    <source>
        <strain evidence="2 3">BP-8</strain>
    </source>
</reference>
<evidence type="ECO:0000313" key="2">
    <source>
        <dbReference type="EMBL" id="WXK77690.1"/>
    </source>
</evidence>
<sequence length="360" mass="38277">MTVFVCAGCDAVLSAPVSQVALPVHAHQEWGNGVLLPVLMESGTYAVDPAPWGPPWRRWSEVGEHEAAARGVFAPVYALSYGIPGAIVVAPGDTRGTVLIPDRCSGYCCGLDGGDGPNLACERCGRAVATRIDDCSLWQVVWFAPDAVRGLPADEPAARTVGWEVAPTRERQGPPPVDQTGQWSPQWEAAAGAGLAHLLAASSGTPVDVPDGLLSDLFGRALDALLPGGAAPAGAPAKTMAPAGPGLPVPDPAPDIVLVPRHPRTGDPWQPSGTVQAVPLPAEVWAHLAFPRERLPVPVTGGLPDGVLRDDPPPMRPWRPLWPDREIFLDTLARLPAVRKPWLRGVYDRVRDRRSYPHLF</sequence>
<protein>
    <submittedName>
        <fullName evidence="2">Uncharacterized protein</fullName>
    </submittedName>
</protein>
<keyword evidence="3" id="KW-1185">Reference proteome</keyword>
<evidence type="ECO:0000313" key="3">
    <source>
        <dbReference type="Proteomes" id="UP001626628"/>
    </source>
</evidence>
<gene>
    <name evidence="2" type="ORF">WAB15_17715</name>
</gene>
<organism evidence="2 3">
    <name type="scientific">Streptomyces sirii</name>
    <dbReference type="NCBI Taxonomy" id="3127701"/>
    <lineage>
        <taxon>Bacteria</taxon>
        <taxon>Bacillati</taxon>
        <taxon>Actinomycetota</taxon>
        <taxon>Actinomycetes</taxon>
        <taxon>Kitasatosporales</taxon>
        <taxon>Streptomycetaceae</taxon>
        <taxon>Streptomyces</taxon>
    </lineage>
</organism>
<evidence type="ECO:0000256" key="1">
    <source>
        <dbReference type="SAM" id="MobiDB-lite"/>
    </source>
</evidence>